<keyword evidence="3" id="KW-0597">Phosphoprotein</keyword>
<organism evidence="15 16">
    <name type="scientific">Denticeps clupeoides</name>
    <name type="common">denticle herring</name>
    <dbReference type="NCBI Taxonomy" id="299321"/>
    <lineage>
        <taxon>Eukaryota</taxon>
        <taxon>Metazoa</taxon>
        <taxon>Chordata</taxon>
        <taxon>Craniata</taxon>
        <taxon>Vertebrata</taxon>
        <taxon>Euteleostomi</taxon>
        <taxon>Actinopterygii</taxon>
        <taxon>Neopterygii</taxon>
        <taxon>Teleostei</taxon>
        <taxon>Clupei</taxon>
        <taxon>Clupeiformes</taxon>
        <taxon>Denticipitoidei</taxon>
        <taxon>Denticipitidae</taxon>
        <taxon>Denticeps</taxon>
    </lineage>
</organism>
<evidence type="ECO:0000256" key="6">
    <source>
        <dbReference type="ARBA" id="ARBA00022771"/>
    </source>
</evidence>
<feature type="compositionally biased region" description="Polar residues" evidence="13">
    <location>
        <begin position="1375"/>
        <end position="1399"/>
    </location>
</feature>
<keyword evidence="4" id="KW-0479">Metal-binding</keyword>
<evidence type="ECO:0000256" key="1">
    <source>
        <dbReference type="ARBA" id="ARBA00004123"/>
    </source>
</evidence>
<dbReference type="Proteomes" id="UP000694580">
    <property type="component" value="Chromosome 14"/>
</dbReference>
<feature type="region of interest" description="Disordered" evidence="13">
    <location>
        <begin position="1674"/>
        <end position="1700"/>
    </location>
</feature>
<feature type="region of interest" description="Disordered" evidence="13">
    <location>
        <begin position="800"/>
        <end position="848"/>
    </location>
</feature>
<evidence type="ECO:0000256" key="10">
    <source>
        <dbReference type="ARBA" id="ARBA00023163"/>
    </source>
</evidence>
<feature type="domain" description="C2H2-type" evidence="14">
    <location>
        <begin position="2206"/>
        <end position="2231"/>
    </location>
</feature>
<feature type="domain" description="C2H2-type" evidence="14">
    <location>
        <begin position="563"/>
        <end position="585"/>
    </location>
</feature>
<dbReference type="SMART" id="SM00355">
    <property type="entry name" value="ZnF_C2H2"/>
    <property type="match status" value="16"/>
</dbReference>
<keyword evidence="9" id="KW-0238">DNA-binding</keyword>
<feature type="region of interest" description="Disordered" evidence="13">
    <location>
        <begin position="1373"/>
        <end position="1410"/>
    </location>
</feature>
<dbReference type="Pfam" id="PF26218">
    <property type="entry name" value="zf_C2H2_ZNF292"/>
    <property type="match status" value="2"/>
</dbReference>
<dbReference type="InterPro" id="IPR013087">
    <property type="entry name" value="Znf_C2H2_type"/>
</dbReference>
<feature type="region of interest" description="Disordered" evidence="13">
    <location>
        <begin position="1232"/>
        <end position="1268"/>
    </location>
</feature>
<dbReference type="Pfam" id="PF25420">
    <property type="entry name" value="zf-C2H2_ZN292"/>
    <property type="match status" value="1"/>
</dbReference>
<dbReference type="SUPFAM" id="SSF57667">
    <property type="entry name" value="beta-beta-alpha zinc fingers"/>
    <property type="match status" value="4"/>
</dbReference>
<sequence>MADDEAERDASGQRVRAAPLRELGDKLAALLADLRAAGDASAPAAARYCQAFCQTLVEYVSLWRIEENPFPLLEVYTVSLLSFARASSCLPAQCENVALVVNRLSLSCVELLLSLPENVPESLWEAFRLSVQVRTAHSLLQENGISQMYTLASLAKETTVWNDCTLQSILSDQTPETEKVNAFLTAEGPILLEMRIKHLIKEDRGNQAALLAKACSEFLEFDGKAHFRQMFLVCLCTSASQEALMEEIRKVDCQDALEMICNLESDGDEKAAFSLCSAFLSRQLLQGDSYCAWELTLFWSKLLKRLEPSEQLFLDRCRQMSRVAKTVFHLLFFIKVIQSEVDQVGLPVCIELCIKALQMCSDDGKTKTTICKTICCLLPSDLEVKQACQLTEFLIEPTVDSYYAVETLYNEPDQKLEEENLPIPNSLRCELLLVFKTQWPFDPEFWDWKALKRHCLGLMGEEASIVSSIDELNDDELEDKSAEGFGVFKDVSEYFSGTTNELMEMADEKQKKREIKKLREKGFVSARFRNWQAYMQYCVICDKEFLGHRIVRHAQTHFKDGLYSCPICAETFETKETLDPHVRSHVKSSCNERLAAMKTTKKRSSATATSVLKAKNGEKHDQFLRSADCVGESLNRTSDPALPSGAALKVELTEDYLCPVSYCRKVFKYLRNLISHVKDHGDNEEAKRFLEMRSKKVVCQYCRRHFVSVTHLNDHLQVHCGVKPYICIQLNCKARFLSNAELLSHRKSHISFKAKCMFPGCGKIFSEAHKLYDHEAQHYSTFTCNVPDCGKVLHSQAQLNQHQEEHVTGKSKPKATNCHNATENVPEQKPDDQSQSRKVSEESPSLIAPGAVNVKHTIKSMLHEFTPGLLRESNEPQMVEEQKPHPPALYSIGNTIQPLVDTHELGQVQSKIKKVTTDYDQMQCFPNSKPAGMPSASTHQRGTCDFQPTGVFQNHVEPKNYQNHVHSLHKEANNIVGHYNVPLSRPIQPQCQGVSANNLSPVMHNQNNMANLQGKVPAVSQALPAQMLSRPVNGQNAVNSLAQNAQSQPEGEKDRHHCAFESCTRNYSSYRSVTKHMKAAHPDFYVEWKLEKSKIRASKTMNRCLALNGGNKSQLPKQGVNSVPVPIQQMSNIIGQPQMFLPSCPSSNHTSLSSPSSSLAGQSLPSEMDNILNPIVVSQLGTSSHQSLSAHPHLEASWPLAPQEDQQSSCSAQSLTPSLQRMVNGSYPLQMTASTPRRSTEPCYQNNAHQSLQSQTLKSPPMPHQVNGSHRLIEPKSSEAYHCLKGQGFPLNGNPCAEPQVGAVSQVSPVQLPSMLLPTSLAKSSEPLLPSYLNSHNSSVPPHSMPTFSQPKQNNSLAEQIDEMHKNIRPKLVPHQTSNPQRGTNSDSLTCPNNGNNLADSKKKRSSRTKWPAIVKDGKFICCRCFREFQSPKSLGGHLSKRSHCKGFDDGDLTADLPTSFLDLLNSPQVLNASETPQPSYNVSLKEPSVQPHNRCSLDPRFFPNVTFPQANISSYTNEQNGEVFQQILDSSNIPGLFETPVKQETFPSRCASFPKNGHLHETSVIQHTKTVLVKPKSEPCVDEFQSCDDRMFDVNDLSDPLITQILSENHSPASTSSHHSDHINEMLRKETLLKMKEVKQKANIPNSTGLSNDCLLAAMASLTQNLMASPLQKFTSPDSVPSSVIKSPQVDAEKDTAENSVKKRLREQILAGDLHRRSQPPAINGNITTSSSSTQAMSLSLPLTPSRPSEGPEINNKVITAGSGSAPASGGVTSAQSYCKMPLLKPGNPASGSTDLQNEIVVSDDGMSEIAKAFERLDLDREVWLASQSLDANSVGPNSSDSMQNTVASANVSLPESSVPITKDKPFVCQKKDCQYSVMTKDALLKHFAKSHNYTDEMVAHVKKNMKCSPFICQVCNKTFTRNSNLRAHCQSAHKMTQEDIMKQKMAQQDVKRVNASAGDGPHPVQVITALNPGPHYPSPTLRPEQTKLVAAAGPLTELGNIKLGLASCAQPVQTPVVSSLQPDRNIPVGLQPPQAGALRSPGVTHSSLMPVPRPVHALDTRMPSNGSHAPVTNQHPLDFQAQGLKPMACPPVAQEPSYAAQHSTMASRADSKTTVIKPKVIKPKVKEKKLDEDDAFSPYRPYRCVHDGCVAAFTIQHNLILHYRAVHQLSLPTFEENNTGEETEEQDDKGDEQPKDEVFSVSEFRCQMKDCSRIFQEVTSLLQHYLQLHKLSLDKAGSFMSCINLGRFQCDQPGCSAFFTAFWKYIRHIDADHKEAKLAKVEPVEGMFRCDVDGCECVYTTRSNLLRHTMKKHHELYQLQLINSQKSFEKAKLPLSDVDGKENIENKKVAQKGGDKKKKDLQSNHWTKYGKPSLKPKEEASKMCTKKLHLQYPCMIMGCDAVMSSEKNIVRHYVKHGLSEKYLEGQRSQFIFCKKIPRYRFKHLSTRSDDSDQSEDSAVESSGNEEPYLKRNKSNLRSPAPRTETRKEPQLAEPRLTADESSEANPAPLAVIKRKRGRPPKNAPKPPKQQRPSGRLRLTRNLSVSYIENASDSNSSSAVQGTEDQQDQSGNSEKSFRPLGFEMSFLKFLEQSQRPHGGSGQEPLVSLPPSHKTHVFLKTATVLCKRSEAENYYRDLHSYVEFKNPQNLASMGNVRFTLDCRFAGVSDLVLKQLHEMRPTVVVEK</sequence>
<reference evidence="15" key="3">
    <citation type="submission" date="2025-09" db="UniProtKB">
        <authorList>
            <consortium name="Ensembl"/>
        </authorList>
    </citation>
    <scope>IDENTIFICATION</scope>
</reference>
<feature type="compositionally biased region" description="Polar residues" evidence="13">
    <location>
        <begin position="1232"/>
        <end position="1258"/>
    </location>
</feature>
<gene>
    <name evidence="15" type="primary">znf292b</name>
</gene>
<proteinExistence type="inferred from homology"/>
<dbReference type="PANTHER" id="PTHR15507">
    <property type="entry name" value="ZINC FINGER PROTEIN RLF"/>
    <property type="match status" value="1"/>
</dbReference>
<keyword evidence="11" id="KW-0539">Nucleus</keyword>
<feature type="region of interest" description="Disordered" evidence="13">
    <location>
        <begin position="2447"/>
        <end position="2578"/>
    </location>
</feature>
<comment type="subcellular location">
    <subcellularLocation>
        <location evidence="1">Nucleus</location>
    </subcellularLocation>
</comment>
<evidence type="ECO:0000256" key="11">
    <source>
        <dbReference type="ARBA" id="ARBA00023242"/>
    </source>
</evidence>
<dbReference type="InterPro" id="IPR036236">
    <property type="entry name" value="Znf_C2H2_sf"/>
</dbReference>
<dbReference type="GO" id="GO:0008270">
    <property type="term" value="F:zinc ion binding"/>
    <property type="evidence" value="ECO:0007669"/>
    <property type="project" value="UniProtKB-KW"/>
</dbReference>
<reference evidence="15 16" key="1">
    <citation type="submission" date="2020-06" db="EMBL/GenBank/DDBJ databases">
        <authorList>
            <consortium name="Wellcome Sanger Institute Data Sharing"/>
        </authorList>
    </citation>
    <scope>NUCLEOTIDE SEQUENCE [LARGE SCALE GENOMIC DNA]</scope>
</reference>
<feature type="domain" description="C2H2-type" evidence="14">
    <location>
        <begin position="697"/>
        <end position="724"/>
    </location>
</feature>
<keyword evidence="10" id="KW-0804">Transcription</keyword>
<evidence type="ECO:0000256" key="13">
    <source>
        <dbReference type="SAM" id="MobiDB-lite"/>
    </source>
</evidence>
<feature type="domain" description="C2H2-type" evidence="14">
    <location>
        <begin position="782"/>
        <end position="811"/>
    </location>
</feature>
<feature type="region of interest" description="Disordered" evidence="13">
    <location>
        <begin position="1716"/>
        <end position="1753"/>
    </location>
</feature>
<dbReference type="PROSITE" id="PS50157">
    <property type="entry name" value="ZINC_FINGER_C2H2_2"/>
    <property type="match status" value="8"/>
</dbReference>
<protein>
    <recommendedName>
        <fullName evidence="14">C2H2-type domain-containing protein</fullName>
    </recommendedName>
</protein>
<dbReference type="PANTHER" id="PTHR15507:SF14">
    <property type="entry name" value="ZINC FINGER PROTEIN 292"/>
    <property type="match status" value="1"/>
</dbReference>
<feature type="compositionally biased region" description="Basic and acidic residues" evidence="13">
    <location>
        <begin position="2346"/>
        <end position="2364"/>
    </location>
</feature>
<feature type="compositionally biased region" description="Polar residues" evidence="13">
    <location>
        <begin position="1674"/>
        <end position="1687"/>
    </location>
</feature>
<dbReference type="InterPro" id="IPR052251">
    <property type="entry name" value="GH-ZnFinger_Regulators"/>
</dbReference>
<dbReference type="PROSITE" id="PS00028">
    <property type="entry name" value="ZINC_FINGER_C2H2_1"/>
    <property type="match status" value="13"/>
</dbReference>
<keyword evidence="6 12" id="KW-0863">Zinc-finger</keyword>
<name>A0AAY4DFB7_9TELE</name>
<feature type="region of interest" description="Disordered" evidence="13">
    <location>
        <begin position="2346"/>
        <end position="2377"/>
    </location>
</feature>
<dbReference type="Pfam" id="PF00096">
    <property type="entry name" value="zf-C2H2"/>
    <property type="match status" value="1"/>
</dbReference>
<evidence type="ECO:0000256" key="7">
    <source>
        <dbReference type="ARBA" id="ARBA00022833"/>
    </source>
</evidence>
<dbReference type="GO" id="GO:0005634">
    <property type="term" value="C:nucleus"/>
    <property type="evidence" value="ECO:0007669"/>
    <property type="project" value="UniProtKB-SubCell"/>
</dbReference>
<keyword evidence="5" id="KW-0677">Repeat</keyword>
<feature type="compositionally biased region" description="Basic and acidic residues" evidence="13">
    <location>
        <begin position="826"/>
        <end position="841"/>
    </location>
</feature>
<evidence type="ECO:0000256" key="12">
    <source>
        <dbReference type="PROSITE-ProRule" id="PRU00042"/>
    </source>
</evidence>
<keyword evidence="8" id="KW-0805">Transcription regulation</keyword>
<comment type="similarity">
    <text evidence="2">Belongs to the krueppel C2H2-type zinc-finger protein family.</text>
</comment>
<evidence type="ECO:0000256" key="9">
    <source>
        <dbReference type="ARBA" id="ARBA00023125"/>
    </source>
</evidence>
<dbReference type="GO" id="GO:0000981">
    <property type="term" value="F:DNA-binding transcription factor activity, RNA polymerase II-specific"/>
    <property type="evidence" value="ECO:0007669"/>
    <property type="project" value="TreeGrafter"/>
</dbReference>
<evidence type="ECO:0000256" key="8">
    <source>
        <dbReference type="ARBA" id="ARBA00023015"/>
    </source>
</evidence>
<feature type="domain" description="C2H2-type" evidence="14">
    <location>
        <begin position="2144"/>
        <end position="2174"/>
    </location>
</feature>
<evidence type="ECO:0000256" key="2">
    <source>
        <dbReference type="ARBA" id="ARBA00006991"/>
    </source>
</evidence>
<evidence type="ECO:0000313" key="16">
    <source>
        <dbReference type="Proteomes" id="UP000694580"/>
    </source>
</evidence>
<keyword evidence="7" id="KW-0862">Zinc</keyword>
<evidence type="ECO:0000256" key="4">
    <source>
        <dbReference type="ARBA" id="ARBA00022723"/>
    </source>
</evidence>
<feature type="domain" description="C2H2-type" evidence="14">
    <location>
        <begin position="1912"/>
        <end position="1940"/>
    </location>
</feature>
<evidence type="ECO:0000256" key="3">
    <source>
        <dbReference type="ARBA" id="ARBA00022553"/>
    </source>
</evidence>
<dbReference type="Gene3D" id="3.30.160.60">
    <property type="entry name" value="Classic Zinc Finger"/>
    <property type="match status" value="5"/>
</dbReference>
<reference evidence="15" key="2">
    <citation type="submission" date="2025-08" db="UniProtKB">
        <authorList>
            <consortium name="Ensembl"/>
        </authorList>
    </citation>
    <scope>IDENTIFICATION</scope>
</reference>
<dbReference type="InterPro" id="IPR057986">
    <property type="entry name" value="TPR_Rlf/292/654"/>
</dbReference>
<feature type="region of interest" description="Disordered" evidence="13">
    <location>
        <begin position="1332"/>
        <end position="1354"/>
    </location>
</feature>
<evidence type="ECO:0000313" key="15">
    <source>
        <dbReference type="Ensembl" id="ENSDCDP00010044265.1"/>
    </source>
</evidence>
<accession>A0AAY4DFB7</accession>
<feature type="compositionally biased region" description="Polar residues" evidence="13">
    <location>
        <begin position="2542"/>
        <end position="2575"/>
    </location>
</feature>
<keyword evidence="16" id="KW-1185">Reference proteome</keyword>
<feature type="compositionally biased region" description="Low complexity" evidence="13">
    <location>
        <begin position="1729"/>
        <end position="1750"/>
    </location>
</feature>
<dbReference type="Pfam" id="PF25580">
    <property type="entry name" value="TPR_Rlf"/>
    <property type="match status" value="1"/>
</dbReference>
<dbReference type="GO" id="GO:0003677">
    <property type="term" value="F:DNA binding"/>
    <property type="evidence" value="ECO:0007669"/>
    <property type="project" value="UniProtKB-KW"/>
</dbReference>
<evidence type="ECO:0000259" key="14">
    <source>
        <dbReference type="PROSITE" id="PS50157"/>
    </source>
</evidence>
<feature type="domain" description="C2H2-type" evidence="14">
    <location>
        <begin position="656"/>
        <end position="685"/>
    </location>
</feature>
<evidence type="ECO:0000256" key="5">
    <source>
        <dbReference type="ARBA" id="ARBA00022737"/>
    </source>
</evidence>
<dbReference type="Ensembl" id="ENSDCDT00010054361.1">
    <property type="protein sequence ID" value="ENSDCDP00010044265.1"/>
    <property type="gene ID" value="ENSDCDG00010027442.1"/>
</dbReference>
<feature type="domain" description="C2H2-type" evidence="14">
    <location>
        <begin position="725"/>
        <end position="754"/>
    </location>
</feature>
<feature type="region of interest" description="Disordered" evidence="13">
    <location>
        <begin position="1144"/>
        <end position="1163"/>
    </location>
</feature>
<dbReference type="InterPro" id="IPR058902">
    <property type="entry name" value="zf_C2H2_ZNF292/Rlf"/>
</dbReference>
<dbReference type="GeneTree" id="ENSGT00950000183034"/>